<dbReference type="Proteomes" id="UP000323439">
    <property type="component" value="Unassembled WGS sequence"/>
</dbReference>
<gene>
    <name evidence="7" type="ORF">SAMN02910315_01057</name>
</gene>
<dbReference type="RefSeq" id="WP_188118083.1">
    <property type="nucleotide sequence ID" value="NZ_FMXB01000006.1"/>
</dbReference>
<accession>A0A1G5W290</accession>
<evidence type="ECO:0000313" key="8">
    <source>
        <dbReference type="Proteomes" id="UP000323439"/>
    </source>
</evidence>
<dbReference type="OrthoDB" id="76785at2157"/>
<reference evidence="7 8" key="1">
    <citation type="submission" date="2016-10" db="EMBL/GenBank/DDBJ databases">
        <authorList>
            <person name="Varghese N."/>
            <person name="Submissions S."/>
        </authorList>
    </citation>
    <scope>NUCLEOTIDE SEQUENCE [LARGE SCALE GENOMIC DNA]</scope>
    <source>
        <strain evidence="7 8">DSM 16643</strain>
    </source>
</reference>
<dbReference type="InterPro" id="IPR036640">
    <property type="entry name" value="ABC1_TM_sf"/>
</dbReference>
<organism evidence="7 8">
    <name type="scientific">Methanobrevibacter millerae</name>
    <dbReference type="NCBI Taxonomy" id="230361"/>
    <lineage>
        <taxon>Archaea</taxon>
        <taxon>Methanobacteriati</taxon>
        <taxon>Methanobacteriota</taxon>
        <taxon>Methanomada group</taxon>
        <taxon>Methanobacteria</taxon>
        <taxon>Methanobacteriales</taxon>
        <taxon>Methanobacteriaceae</taxon>
        <taxon>Methanobrevibacter</taxon>
    </lineage>
</organism>
<dbReference type="InterPro" id="IPR011527">
    <property type="entry name" value="ABC1_TM_dom"/>
</dbReference>
<dbReference type="PANTHER" id="PTHR43394">
    <property type="entry name" value="ATP-DEPENDENT PERMEASE MDL1, MITOCHONDRIAL"/>
    <property type="match status" value="1"/>
</dbReference>
<sequence>MVYKYSTKELTSKLISLLKEYKYQILAAITIMIISVILSVYAPKLVGKLINSLMRYALDLNDTPPKNLFNDVIIIVILFTISYLIRIPASRIMAKTSEGAIQKLRNQLYAKLSYIDIDESEFDGNIMARINNDVANLKAFISNTIILFLSDVAIIIFVLWMSSDMDLKLSGILFALALIYPFVIYPFHKKTRDQYKIHQNDLGNIMGFIGDFLKNRMMIESFNSEEYSRKRFREYNIRQKDSYKKSRFYTEAMYPVNSFITINLQVFLYIYGGLLVYVGSIDMGTFTTFVLYYQLMKKPIISIGNTLNTVRTSYACLDRIYEILDSPEKRKEEFPEVDGISEIEFENITYGEIKDFNLKILPGEHVCLTGDKRNDLIKIFLGLLEAENGSVKVNDLDLSKYDINSNKNLIGVSTEENYVIDGTVEENIVCGDEFSPEDVMEVCESIGLHSLIEKFPDRYETKISFDSHNISTRERKLICLARALMRDPELLIVDYNKDLGIDLLTKIIEGRTTIVLAQDDDVANMLDMKALPIN</sequence>
<keyword evidence="4 5" id="KW-0472">Membrane</keyword>
<dbReference type="PANTHER" id="PTHR43394:SF1">
    <property type="entry name" value="ATP-BINDING CASSETTE SUB-FAMILY B MEMBER 10, MITOCHONDRIAL"/>
    <property type="match status" value="1"/>
</dbReference>
<evidence type="ECO:0000256" key="5">
    <source>
        <dbReference type="SAM" id="Phobius"/>
    </source>
</evidence>
<evidence type="ECO:0000313" key="7">
    <source>
        <dbReference type="EMBL" id="SDA51325.1"/>
    </source>
</evidence>
<dbReference type="GO" id="GO:0016020">
    <property type="term" value="C:membrane"/>
    <property type="evidence" value="ECO:0007669"/>
    <property type="project" value="UniProtKB-SubCell"/>
</dbReference>
<evidence type="ECO:0000256" key="1">
    <source>
        <dbReference type="ARBA" id="ARBA00004141"/>
    </source>
</evidence>
<dbReference type="Gene3D" id="1.20.1560.10">
    <property type="entry name" value="ABC transporter type 1, transmembrane domain"/>
    <property type="match status" value="1"/>
</dbReference>
<dbReference type="Pfam" id="PF00664">
    <property type="entry name" value="ABC_membrane"/>
    <property type="match status" value="1"/>
</dbReference>
<name>A0A1G5W290_9EURY</name>
<dbReference type="EMBL" id="FMXB01000006">
    <property type="protein sequence ID" value="SDA51325.1"/>
    <property type="molecule type" value="Genomic_DNA"/>
</dbReference>
<dbReference type="InterPro" id="IPR003439">
    <property type="entry name" value="ABC_transporter-like_ATP-bd"/>
</dbReference>
<dbReference type="InterPro" id="IPR027417">
    <property type="entry name" value="P-loop_NTPase"/>
</dbReference>
<feature type="transmembrane region" description="Helical" evidence="5">
    <location>
        <begin position="167"/>
        <end position="187"/>
    </location>
</feature>
<dbReference type="GO" id="GO:0005524">
    <property type="term" value="F:ATP binding"/>
    <property type="evidence" value="ECO:0007669"/>
    <property type="project" value="InterPro"/>
</dbReference>
<evidence type="ECO:0000256" key="4">
    <source>
        <dbReference type="ARBA" id="ARBA00023136"/>
    </source>
</evidence>
<evidence type="ECO:0000259" key="6">
    <source>
        <dbReference type="PROSITE" id="PS50929"/>
    </source>
</evidence>
<dbReference type="Gene3D" id="3.40.50.300">
    <property type="entry name" value="P-loop containing nucleotide triphosphate hydrolases"/>
    <property type="match status" value="1"/>
</dbReference>
<dbReference type="InterPro" id="IPR039421">
    <property type="entry name" value="Type_1_exporter"/>
</dbReference>
<dbReference type="Pfam" id="PF00005">
    <property type="entry name" value="ABC_tran"/>
    <property type="match status" value="1"/>
</dbReference>
<feature type="transmembrane region" description="Helical" evidence="5">
    <location>
        <begin position="21"/>
        <end position="42"/>
    </location>
</feature>
<dbReference type="GO" id="GO:0016887">
    <property type="term" value="F:ATP hydrolysis activity"/>
    <property type="evidence" value="ECO:0007669"/>
    <property type="project" value="InterPro"/>
</dbReference>
<dbReference type="PROSITE" id="PS50929">
    <property type="entry name" value="ABC_TM1F"/>
    <property type="match status" value="1"/>
</dbReference>
<dbReference type="STRING" id="230361.sm9_0493"/>
<feature type="domain" description="ABC transmembrane type-1" evidence="6">
    <location>
        <begin position="26"/>
        <end position="312"/>
    </location>
</feature>
<protein>
    <submittedName>
        <fullName evidence="7">ABC-type multidrug transport system, ATPase and permease component</fullName>
    </submittedName>
</protein>
<keyword evidence="2 5" id="KW-0812">Transmembrane</keyword>
<dbReference type="AlphaFoldDB" id="A0A1G5W290"/>
<dbReference type="GO" id="GO:0015421">
    <property type="term" value="F:ABC-type oligopeptide transporter activity"/>
    <property type="evidence" value="ECO:0007669"/>
    <property type="project" value="TreeGrafter"/>
</dbReference>
<comment type="subcellular location">
    <subcellularLocation>
        <location evidence="1">Membrane</location>
        <topology evidence="1">Multi-pass membrane protein</topology>
    </subcellularLocation>
</comment>
<evidence type="ECO:0000256" key="2">
    <source>
        <dbReference type="ARBA" id="ARBA00022692"/>
    </source>
</evidence>
<dbReference type="SUPFAM" id="SSF90123">
    <property type="entry name" value="ABC transporter transmembrane region"/>
    <property type="match status" value="1"/>
</dbReference>
<evidence type="ECO:0000256" key="3">
    <source>
        <dbReference type="ARBA" id="ARBA00022989"/>
    </source>
</evidence>
<feature type="transmembrane region" description="Helical" evidence="5">
    <location>
        <begin position="139"/>
        <end position="161"/>
    </location>
</feature>
<feature type="transmembrane region" description="Helical" evidence="5">
    <location>
        <begin position="68"/>
        <end position="85"/>
    </location>
</feature>
<dbReference type="SUPFAM" id="SSF52540">
    <property type="entry name" value="P-loop containing nucleoside triphosphate hydrolases"/>
    <property type="match status" value="1"/>
</dbReference>
<keyword evidence="8" id="KW-1185">Reference proteome</keyword>
<keyword evidence="3 5" id="KW-1133">Transmembrane helix</keyword>
<proteinExistence type="predicted"/>